<keyword evidence="1 6" id="KW-0479">Metal-binding</keyword>
<keyword evidence="3 5" id="KW-0802">TPR repeat</keyword>
<dbReference type="InterPro" id="IPR000571">
    <property type="entry name" value="Znf_CCCH"/>
</dbReference>
<feature type="domain" description="C3H1-type" evidence="8">
    <location>
        <begin position="262"/>
        <end position="289"/>
    </location>
</feature>
<dbReference type="Proteomes" id="UP001221757">
    <property type="component" value="Unassembled WGS sequence"/>
</dbReference>
<organism evidence="9 10">
    <name type="scientific">Mycena rosella</name>
    <name type="common">Pink bonnet</name>
    <name type="synonym">Agaricus rosellus</name>
    <dbReference type="NCBI Taxonomy" id="1033263"/>
    <lineage>
        <taxon>Eukaryota</taxon>
        <taxon>Fungi</taxon>
        <taxon>Dikarya</taxon>
        <taxon>Basidiomycota</taxon>
        <taxon>Agaricomycotina</taxon>
        <taxon>Agaricomycetes</taxon>
        <taxon>Agaricomycetidae</taxon>
        <taxon>Agaricales</taxon>
        <taxon>Marasmiineae</taxon>
        <taxon>Mycenaceae</taxon>
        <taxon>Mycena</taxon>
    </lineage>
</organism>
<evidence type="ECO:0000256" key="3">
    <source>
        <dbReference type="ARBA" id="ARBA00022803"/>
    </source>
</evidence>
<dbReference type="EMBL" id="JARKIE010000304">
    <property type="protein sequence ID" value="KAJ7655938.1"/>
    <property type="molecule type" value="Genomic_DNA"/>
</dbReference>
<dbReference type="SUPFAM" id="SSF48452">
    <property type="entry name" value="TPR-like"/>
    <property type="match status" value="1"/>
</dbReference>
<evidence type="ECO:0000256" key="5">
    <source>
        <dbReference type="PROSITE-ProRule" id="PRU00339"/>
    </source>
</evidence>
<feature type="compositionally biased region" description="Gly residues" evidence="7">
    <location>
        <begin position="345"/>
        <end position="358"/>
    </location>
</feature>
<evidence type="ECO:0000313" key="10">
    <source>
        <dbReference type="Proteomes" id="UP001221757"/>
    </source>
</evidence>
<dbReference type="InterPro" id="IPR051966">
    <property type="entry name" value="RPAP3"/>
</dbReference>
<evidence type="ECO:0000259" key="8">
    <source>
        <dbReference type="PROSITE" id="PS50103"/>
    </source>
</evidence>
<proteinExistence type="predicted"/>
<evidence type="ECO:0000256" key="7">
    <source>
        <dbReference type="SAM" id="MobiDB-lite"/>
    </source>
</evidence>
<dbReference type="SMART" id="SM00028">
    <property type="entry name" value="TPR"/>
    <property type="match status" value="3"/>
</dbReference>
<dbReference type="InterPro" id="IPR011990">
    <property type="entry name" value="TPR-like_helical_dom_sf"/>
</dbReference>
<dbReference type="PROSITE" id="PS50103">
    <property type="entry name" value="ZF_C3H1"/>
    <property type="match status" value="2"/>
</dbReference>
<gene>
    <name evidence="9" type="ORF">B0H17DRAFT_1338006</name>
</gene>
<evidence type="ECO:0000256" key="1">
    <source>
        <dbReference type="ARBA" id="ARBA00022723"/>
    </source>
</evidence>
<reference evidence="9" key="1">
    <citation type="submission" date="2023-03" db="EMBL/GenBank/DDBJ databases">
        <title>Massive genome expansion in bonnet fungi (Mycena s.s.) driven by repeated elements and novel gene families across ecological guilds.</title>
        <authorList>
            <consortium name="Lawrence Berkeley National Laboratory"/>
            <person name="Harder C.B."/>
            <person name="Miyauchi S."/>
            <person name="Viragh M."/>
            <person name="Kuo A."/>
            <person name="Thoen E."/>
            <person name="Andreopoulos B."/>
            <person name="Lu D."/>
            <person name="Skrede I."/>
            <person name="Drula E."/>
            <person name="Henrissat B."/>
            <person name="Morin E."/>
            <person name="Kohler A."/>
            <person name="Barry K."/>
            <person name="LaButti K."/>
            <person name="Morin E."/>
            <person name="Salamov A."/>
            <person name="Lipzen A."/>
            <person name="Mereny Z."/>
            <person name="Hegedus B."/>
            <person name="Baldrian P."/>
            <person name="Stursova M."/>
            <person name="Weitz H."/>
            <person name="Taylor A."/>
            <person name="Grigoriev I.V."/>
            <person name="Nagy L.G."/>
            <person name="Martin F."/>
            <person name="Kauserud H."/>
        </authorList>
    </citation>
    <scope>NUCLEOTIDE SEQUENCE</scope>
    <source>
        <strain evidence="9">CBHHK067</strain>
    </source>
</reference>
<feature type="zinc finger region" description="C3H1-type" evidence="6">
    <location>
        <begin position="262"/>
        <end position="289"/>
    </location>
</feature>
<keyword evidence="2 6" id="KW-0863">Zinc-finger</keyword>
<sequence length="446" mass="47447">MSASSSPGDGDNADNADPVIVVLTADTATLAESRERALAERAAKRQAISTRKRMQSKDRQAFGVTLMKIKNYEGAAGCFADACALWRSNAVCHCDLATAYLHLGRFEDAEAAASTALALDPKLVEARYARAMARKGRGLVRGAIADFETVLKLAPENEAAQIAARELRASLPAPAAVPTEDAAAADAPGDAPAAADPVEAEAEYDLPALDAERLEVESSSDTSDAQHTGTGVPCLFYNHQGCARGNSCKFSHAPDEKSVRDGLGKNVCLYFLLGQCKFEAKCIYSHSRAALSATRGWWNDAAQTAAVKRRIEDVKERGRVQREERERERKEKGGRRKGKGKGKSGGRTGGGQRGGGSGKRSEQVGGQEMWAQYGVGGFAMPGGVGGFGMGMPMPMPMPMGVQMGEEEMEQRMANMGFTDYDLNELAAQGVKPWDDDAGAVLAALSY</sequence>
<evidence type="ECO:0000256" key="4">
    <source>
        <dbReference type="ARBA" id="ARBA00022833"/>
    </source>
</evidence>
<feature type="region of interest" description="Disordered" evidence="7">
    <location>
        <begin position="178"/>
        <end position="197"/>
    </location>
</feature>
<accession>A0AAD7CP86</accession>
<keyword evidence="4 6" id="KW-0862">Zinc</keyword>
<dbReference type="AlphaFoldDB" id="A0AAD7CP86"/>
<dbReference type="SUPFAM" id="SSF90229">
    <property type="entry name" value="CCCH zinc finger"/>
    <property type="match status" value="1"/>
</dbReference>
<dbReference type="Pfam" id="PF14559">
    <property type="entry name" value="TPR_19"/>
    <property type="match status" value="1"/>
</dbReference>
<dbReference type="PANTHER" id="PTHR46423:SF1">
    <property type="entry name" value="RNA POLYMERASE II-ASSOCIATED PROTEIN 3"/>
    <property type="match status" value="1"/>
</dbReference>
<comment type="caution">
    <text evidence="9">The sequence shown here is derived from an EMBL/GenBank/DDBJ whole genome shotgun (WGS) entry which is preliminary data.</text>
</comment>
<dbReference type="PROSITE" id="PS50005">
    <property type="entry name" value="TPR"/>
    <property type="match status" value="1"/>
</dbReference>
<feature type="region of interest" description="Disordered" evidence="7">
    <location>
        <begin position="316"/>
        <end position="364"/>
    </location>
</feature>
<dbReference type="Gene3D" id="1.25.40.10">
    <property type="entry name" value="Tetratricopeptide repeat domain"/>
    <property type="match status" value="1"/>
</dbReference>
<dbReference type="GO" id="GO:0101031">
    <property type="term" value="C:protein folding chaperone complex"/>
    <property type="evidence" value="ECO:0007669"/>
    <property type="project" value="TreeGrafter"/>
</dbReference>
<dbReference type="GO" id="GO:0008270">
    <property type="term" value="F:zinc ion binding"/>
    <property type="evidence" value="ECO:0007669"/>
    <property type="project" value="UniProtKB-KW"/>
</dbReference>
<evidence type="ECO:0000313" key="9">
    <source>
        <dbReference type="EMBL" id="KAJ7655938.1"/>
    </source>
</evidence>
<dbReference type="InterPro" id="IPR036855">
    <property type="entry name" value="Znf_CCCH_sf"/>
</dbReference>
<dbReference type="Gene3D" id="3.30.1370.210">
    <property type="match status" value="1"/>
</dbReference>
<evidence type="ECO:0000256" key="2">
    <source>
        <dbReference type="ARBA" id="ARBA00022771"/>
    </source>
</evidence>
<dbReference type="PANTHER" id="PTHR46423">
    <property type="entry name" value="RNA POLYMERASE II-ASSOCIATED PROTEIN 3"/>
    <property type="match status" value="1"/>
</dbReference>
<keyword evidence="10" id="KW-1185">Reference proteome</keyword>
<feature type="compositionally biased region" description="Basic residues" evidence="7">
    <location>
        <begin position="332"/>
        <end position="344"/>
    </location>
</feature>
<protein>
    <recommendedName>
        <fullName evidence="8">C3H1-type domain-containing protein</fullName>
    </recommendedName>
</protein>
<feature type="zinc finger region" description="C3H1-type" evidence="6">
    <location>
        <begin position="228"/>
        <end position="255"/>
    </location>
</feature>
<dbReference type="InterPro" id="IPR019734">
    <property type="entry name" value="TPR_rpt"/>
</dbReference>
<feature type="domain" description="C3H1-type" evidence="8">
    <location>
        <begin position="228"/>
        <end position="255"/>
    </location>
</feature>
<feature type="repeat" description="TPR" evidence="5">
    <location>
        <begin position="90"/>
        <end position="123"/>
    </location>
</feature>
<name>A0AAD7CP86_MYCRO</name>
<evidence type="ECO:0000256" key="6">
    <source>
        <dbReference type="PROSITE-ProRule" id="PRU00723"/>
    </source>
</evidence>
<dbReference type="SMART" id="SM00356">
    <property type="entry name" value="ZnF_C3H1"/>
    <property type="match status" value="2"/>
</dbReference>
<feature type="compositionally biased region" description="Basic and acidic residues" evidence="7">
    <location>
        <begin position="316"/>
        <end position="331"/>
    </location>
</feature>